<name>A0A0C9U698_SPHS4</name>
<sequence length="280" mass="31730">MATKVRLNNSMAKLSEYSESESVGKIHIVLQILEKVQPLTAPKEPLIQLWESLWGVKREIIFSSEGDVDYIPSDVLEAAHVRNLLLFPEDVLIIPQGFGRLSEEVEESLKKFRRVDVTGQSRIGKSAFALYLLVERLIQEKPTVFQFSTEFFLHFDSHGTKHIAASVEARDIDVEGTDLIIVDTNQAPSPLLNSFLKKNAEAKILILLDPAKTQDLPAPWPKEKLVWDPPSTEIDIKAAEKILSMSLIKDFKDWMPSLVICFQFCQTPGNREVHEAEEKH</sequence>
<gene>
    <name evidence="1" type="ORF">M422DRAFT_274508</name>
</gene>
<keyword evidence="2" id="KW-1185">Reference proteome</keyword>
<accession>A0A0C9U698</accession>
<organism evidence="1 2">
    <name type="scientific">Sphaerobolus stellatus (strain SS14)</name>
    <dbReference type="NCBI Taxonomy" id="990650"/>
    <lineage>
        <taxon>Eukaryota</taxon>
        <taxon>Fungi</taxon>
        <taxon>Dikarya</taxon>
        <taxon>Basidiomycota</taxon>
        <taxon>Agaricomycotina</taxon>
        <taxon>Agaricomycetes</taxon>
        <taxon>Phallomycetidae</taxon>
        <taxon>Geastrales</taxon>
        <taxon>Sphaerobolaceae</taxon>
        <taxon>Sphaerobolus</taxon>
    </lineage>
</organism>
<dbReference type="AlphaFoldDB" id="A0A0C9U698"/>
<evidence type="ECO:0000313" key="1">
    <source>
        <dbReference type="EMBL" id="KIJ24652.1"/>
    </source>
</evidence>
<dbReference type="Proteomes" id="UP000054279">
    <property type="component" value="Unassembled WGS sequence"/>
</dbReference>
<evidence type="ECO:0000313" key="2">
    <source>
        <dbReference type="Proteomes" id="UP000054279"/>
    </source>
</evidence>
<protein>
    <submittedName>
        <fullName evidence="1">Uncharacterized protein</fullName>
    </submittedName>
</protein>
<reference evidence="1 2" key="1">
    <citation type="submission" date="2014-06" db="EMBL/GenBank/DDBJ databases">
        <title>Evolutionary Origins and Diversification of the Mycorrhizal Mutualists.</title>
        <authorList>
            <consortium name="DOE Joint Genome Institute"/>
            <consortium name="Mycorrhizal Genomics Consortium"/>
            <person name="Kohler A."/>
            <person name="Kuo A."/>
            <person name="Nagy L.G."/>
            <person name="Floudas D."/>
            <person name="Copeland A."/>
            <person name="Barry K.W."/>
            <person name="Cichocki N."/>
            <person name="Veneault-Fourrey C."/>
            <person name="LaButti K."/>
            <person name="Lindquist E.A."/>
            <person name="Lipzen A."/>
            <person name="Lundell T."/>
            <person name="Morin E."/>
            <person name="Murat C."/>
            <person name="Riley R."/>
            <person name="Ohm R."/>
            <person name="Sun H."/>
            <person name="Tunlid A."/>
            <person name="Henrissat B."/>
            <person name="Grigoriev I.V."/>
            <person name="Hibbett D.S."/>
            <person name="Martin F."/>
        </authorList>
    </citation>
    <scope>NUCLEOTIDE SEQUENCE [LARGE SCALE GENOMIC DNA]</scope>
    <source>
        <strain evidence="1 2">SS14</strain>
    </source>
</reference>
<dbReference type="EMBL" id="KN837468">
    <property type="protein sequence ID" value="KIJ24652.1"/>
    <property type="molecule type" value="Genomic_DNA"/>
</dbReference>
<dbReference type="HOGENOM" id="CLU_994563_0_0_1"/>
<proteinExistence type="predicted"/>